<proteinExistence type="predicted"/>
<sequence length="149" mass="15796">MKISIFKTIAFAGLSVISISCSSADDMSADVKPQTNTAASKEASKTKTYKVRFGLISLDGTKTLSGNHDVGSFLAENTVTGEVYDTYYSGGFQTLPAYYEGIPEGSYQFSAMQGQGGWTGYGSVTGTVSDAQVDADGYVTVYIPVTWAE</sequence>
<dbReference type="OrthoDB" id="1271033at2"/>
<keyword evidence="1" id="KW-0732">Signal</keyword>
<name>A0A0J7L9V2_9FLAO</name>
<evidence type="ECO:0000313" key="3">
    <source>
        <dbReference type="Proteomes" id="UP000036261"/>
    </source>
</evidence>
<comment type="caution">
    <text evidence="2">The sequence shown here is derived from an EMBL/GenBank/DDBJ whole genome shotgun (WGS) entry which is preliminary data.</text>
</comment>
<feature type="chain" id="PRO_5005290986" description="Lipoprotein" evidence="1">
    <location>
        <begin position="25"/>
        <end position="149"/>
    </location>
</feature>
<dbReference type="PATRIC" id="fig|558151.6.peg.1675"/>
<gene>
    <name evidence="2" type="ORF">ACM46_07960</name>
</gene>
<reference evidence="2 3" key="1">
    <citation type="journal article" date="2013" name="Int. J. Syst. Evol. Microbiol.">
        <title>Chryseobacterium angstadtii sp. nov., isolated from a newt tank.</title>
        <authorList>
            <person name="Kirk K.E."/>
            <person name="Hoffman J.A."/>
            <person name="Smith K.A."/>
            <person name="Strahan B.L."/>
            <person name="Failor K.C."/>
            <person name="Krebs J.E."/>
            <person name="Gale A.N."/>
            <person name="Do T.D."/>
            <person name="Sontag T.C."/>
            <person name="Batties A.M."/>
            <person name="Mistiszyn K."/>
            <person name="Newman J.D."/>
        </authorList>
    </citation>
    <scope>NUCLEOTIDE SEQUENCE [LARGE SCALE GENOMIC DNA]</scope>
    <source>
        <strain evidence="2 3">KM</strain>
    </source>
</reference>
<feature type="signal peptide" evidence="1">
    <location>
        <begin position="1"/>
        <end position="24"/>
    </location>
</feature>
<dbReference type="Proteomes" id="UP000036261">
    <property type="component" value="Unassembled WGS sequence"/>
</dbReference>
<keyword evidence="3" id="KW-1185">Reference proteome</keyword>
<dbReference type="RefSeq" id="WP_048506083.1">
    <property type="nucleotide sequence ID" value="NZ_LFND01000002.1"/>
</dbReference>
<protein>
    <recommendedName>
        <fullName evidence="4">Lipoprotein</fullName>
    </recommendedName>
</protein>
<evidence type="ECO:0000313" key="2">
    <source>
        <dbReference type="EMBL" id="KMQ65780.1"/>
    </source>
</evidence>
<dbReference type="EMBL" id="LFND01000002">
    <property type="protein sequence ID" value="KMQ65780.1"/>
    <property type="molecule type" value="Genomic_DNA"/>
</dbReference>
<evidence type="ECO:0008006" key="4">
    <source>
        <dbReference type="Google" id="ProtNLM"/>
    </source>
</evidence>
<dbReference type="PROSITE" id="PS51257">
    <property type="entry name" value="PROKAR_LIPOPROTEIN"/>
    <property type="match status" value="1"/>
</dbReference>
<organism evidence="2 3">
    <name type="scientific">Chryseobacterium angstadtii</name>
    <dbReference type="NCBI Taxonomy" id="558151"/>
    <lineage>
        <taxon>Bacteria</taxon>
        <taxon>Pseudomonadati</taxon>
        <taxon>Bacteroidota</taxon>
        <taxon>Flavobacteriia</taxon>
        <taxon>Flavobacteriales</taxon>
        <taxon>Weeksellaceae</taxon>
        <taxon>Chryseobacterium group</taxon>
        <taxon>Chryseobacterium</taxon>
    </lineage>
</organism>
<dbReference type="AlphaFoldDB" id="A0A0J7L9V2"/>
<evidence type="ECO:0000256" key="1">
    <source>
        <dbReference type="SAM" id="SignalP"/>
    </source>
</evidence>
<accession>A0A0J7L9V2</accession>